<keyword evidence="16" id="KW-1185">Reference proteome</keyword>
<dbReference type="SMART" id="SM00478">
    <property type="entry name" value="ENDO3c"/>
    <property type="match status" value="1"/>
</dbReference>
<evidence type="ECO:0000256" key="10">
    <source>
        <dbReference type="ARBA" id="ARBA00023295"/>
    </source>
</evidence>
<comment type="caution">
    <text evidence="15">The sequence shown here is derived from an EMBL/GenBank/DDBJ whole genome shotgun (WGS) entry which is preliminary data.</text>
</comment>
<accession>A0A8S1DWY8</accession>
<keyword evidence="7" id="KW-0456">Lyase</keyword>
<evidence type="ECO:0000256" key="9">
    <source>
        <dbReference type="ARBA" id="ARBA00023268"/>
    </source>
</evidence>
<reference evidence="15 16" key="1">
    <citation type="submission" date="2020-04" db="EMBL/GenBank/DDBJ databases">
        <authorList>
            <person name="Alioto T."/>
            <person name="Alioto T."/>
            <person name="Gomez Garrido J."/>
        </authorList>
    </citation>
    <scope>NUCLEOTIDE SEQUENCE [LARGE SCALE GENOMIC DNA]</scope>
</reference>
<dbReference type="FunFam" id="1.10.1670.10:FF:000005">
    <property type="entry name" value="N-glycosylase/DNA lyase OGG1"/>
    <property type="match status" value="1"/>
</dbReference>
<name>A0A8S1DWY8_9INSE</name>
<dbReference type="InterPro" id="IPR012904">
    <property type="entry name" value="OGG_N"/>
</dbReference>
<dbReference type="GO" id="GO:0006289">
    <property type="term" value="P:nucleotide-excision repair"/>
    <property type="evidence" value="ECO:0007669"/>
    <property type="project" value="InterPro"/>
</dbReference>
<comment type="subcellular location">
    <subcellularLocation>
        <location evidence="1">Nucleus</location>
    </subcellularLocation>
</comment>
<dbReference type="AlphaFoldDB" id="A0A8S1DWY8"/>
<dbReference type="GO" id="GO:0034039">
    <property type="term" value="F:8-oxo-7,8-dihydroguanine DNA N-glycosylase activity"/>
    <property type="evidence" value="ECO:0007669"/>
    <property type="project" value="TreeGrafter"/>
</dbReference>
<dbReference type="FunFam" id="1.10.340.30:FF:000006">
    <property type="entry name" value="N-glycosylase/DNA lyase isoform X2"/>
    <property type="match status" value="1"/>
</dbReference>
<protein>
    <recommendedName>
        <fullName evidence="13">N-glycosylase/DNA lyase</fullName>
        <ecNumber evidence="3">4.2.99.18</ecNumber>
    </recommendedName>
</protein>
<evidence type="ECO:0000256" key="2">
    <source>
        <dbReference type="ARBA" id="ARBA00010679"/>
    </source>
</evidence>
<keyword evidence="8" id="KW-0539">Nucleus</keyword>
<dbReference type="EMBL" id="CADEPI010000277">
    <property type="protein sequence ID" value="CAB3382594.1"/>
    <property type="molecule type" value="Genomic_DNA"/>
</dbReference>
<keyword evidence="6" id="KW-0234">DNA repair</keyword>
<dbReference type="OrthoDB" id="238681at2759"/>
<dbReference type="Gene3D" id="1.10.1670.10">
    <property type="entry name" value="Helix-hairpin-Helix base-excision DNA repair enzymes (C-terminal)"/>
    <property type="match status" value="1"/>
</dbReference>
<keyword evidence="10" id="KW-0326">Glycosidase</keyword>
<keyword evidence="9" id="KW-0511">Multifunctional enzyme</keyword>
<evidence type="ECO:0000256" key="1">
    <source>
        <dbReference type="ARBA" id="ARBA00004123"/>
    </source>
</evidence>
<dbReference type="InterPro" id="IPR023170">
    <property type="entry name" value="HhH_base_excis_C"/>
</dbReference>
<comment type="function">
    <text evidence="11">DNA repair enzyme that incises DNA at 8-oxoG residues. Excises 7,8-dihydro-8-oxoguanine and 2,6-diamino-4-hydroxy-5-N-methylformamidopyrimidine (FAPY) from damaged DNA. Has a beta-lyase activity that nicks DNA 3' to the lesion.</text>
</comment>
<sequence>MRESDEWTGKNVQSWNIVELLLLLFGQVLFNTRTQFQKNPLESLINLDVAQNSLQESRFKFKTCPKRRAVLQMERIWSPAIEDQLEFRVHGGVKEQAPDEVQLSKKLIEYLRLDVALDPLYKLWAKNDEHFKKVVGNENFKGVRILKQNPRENVFSFICSSNNNISRISSMVENLCKFYGDKICQVEGQDYYSFPKVERLAQPGVESKLRANGFGYRAPFIQKSAQKIVANGGEEWLFSLTKMDYPEAKQELITLPGIGAKVADCICLMSLGHLQAVPVDTHVFQIAANWYLPHLKKNKTVTGKVYDEITGHYQKLYGPLAGWAHTVLFCADLKMFQETKATNSKKAVKRKAKK</sequence>
<dbReference type="PANTHER" id="PTHR10242">
    <property type="entry name" value="8-OXOGUANINE DNA GLYCOSYLASE"/>
    <property type="match status" value="1"/>
</dbReference>
<evidence type="ECO:0000256" key="8">
    <source>
        <dbReference type="ARBA" id="ARBA00023242"/>
    </source>
</evidence>
<dbReference type="GO" id="GO:0140078">
    <property type="term" value="F:class I DNA-(apurinic or apyrimidinic site) endonuclease activity"/>
    <property type="evidence" value="ECO:0007669"/>
    <property type="project" value="UniProtKB-EC"/>
</dbReference>
<proteinExistence type="inferred from homology"/>
<feature type="domain" description="HhH-GPD" evidence="14">
    <location>
        <begin position="159"/>
        <end position="326"/>
    </location>
</feature>
<dbReference type="InterPro" id="IPR003265">
    <property type="entry name" value="HhH-GPD_domain"/>
</dbReference>
<evidence type="ECO:0000313" key="16">
    <source>
        <dbReference type="Proteomes" id="UP000494165"/>
    </source>
</evidence>
<comment type="catalytic activity">
    <reaction evidence="12">
        <text>2'-deoxyribonucleotide-(2'-deoxyribose 5'-phosphate)-2'-deoxyribonucleotide-DNA = a 3'-end 2'-deoxyribonucleotide-(2,3-dehydro-2,3-deoxyribose 5'-phosphate)-DNA + a 5'-end 5'-phospho-2'-deoxyribonucleoside-DNA + H(+)</text>
        <dbReference type="Rhea" id="RHEA:66592"/>
        <dbReference type="Rhea" id="RHEA-COMP:13180"/>
        <dbReference type="Rhea" id="RHEA-COMP:16897"/>
        <dbReference type="Rhea" id="RHEA-COMP:17067"/>
        <dbReference type="ChEBI" id="CHEBI:15378"/>
        <dbReference type="ChEBI" id="CHEBI:136412"/>
        <dbReference type="ChEBI" id="CHEBI:157695"/>
        <dbReference type="ChEBI" id="CHEBI:167181"/>
        <dbReference type="EC" id="4.2.99.18"/>
    </reaction>
</comment>
<evidence type="ECO:0000256" key="13">
    <source>
        <dbReference type="ARBA" id="ARBA00073127"/>
    </source>
</evidence>
<dbReference type="InterPro" id="IPR052054">
    <property type="entry name" value="Oxidative_DNA_repair_enzyme"/>
</dbReference>
<dbReference type="EC" id="4.2.99.18" evidence="3"/>
<gene>
    <name evidence="15" type="ORF">CLODIP_2_CD02955</name>
</gene>
<organism evidence="15 16">
    <name type="scientific">Cloeon dipterum</name>
    <dbReference type="NCBI Taxonomy" id="197152"/>
    <lineage>
        <taxon>Eukaryota</taxon>
        <taxon>Metazoa</taxon>
        <taxon>Ecdysozoa</taxon>
        <taxon>Arthropoda</taxon>
        <taxon>Hexapoda</taxon>
        <taxon>Insecta</taxon>
        <taxon>Pterygota</taxon>
        <taxon>Palaeoptera</taxon>
        <taxon>Ephemeroptera</taxon>
        <taxon>Pisciforma</taxon>
        <taxon>Baetidae</taxon>
        <taxon>Cloeon</taxon>
    </lineage>
</organism>
<dbReference type="SUPFAM" id="SSF55945">
    <property type="entry name" value="TATA-box binding protein-like"/>
    <property type="match status" value="1"/>
</dbReference>
<evidence type="ECO:0000256" key="4">
    <source>
        <dbReference type="ARBA" id="ARBA00022763"/>
    </source>
</evidence>
<dbReference type="Pfam" id="PF07934">
    <property type="entry name" value="OGG_N"/>
    <property type="match status" value="1"/>
</dbReference>
<keyword evidence="5" id="KW-0378">Hydrolase</keyword>
<dbReference type="GO" id="GO:0003684">
    <property type="term" value="F:damaged DNA binding"/>
    <property type="evidence" value="ECO:0007669"/>
    <property type="project" value="InterPro"/>
</dbReference>
<keyword evidence="4" id="KW-0227">DNA damage</keyword>
<dbReference type="CDD" id="cd00056">
    <property type="entry name" value="ENDO3c"/>
    <property type="match status" value="1"/>
</dbReference>
<evidence type="ECO:0000256" key="7">
    <source>
        <dbReference type="ARBA" id="ARBA00023239"/>
    </source>
</evidence>
<comment type="similarity">
    <text evidence="2">Belongs to the type-1 OGG1 family.</text>
</comment>
<dbReference type="InterPro" id="IPR011257">
    <property type="entry name" value="DNA_glycosylase"/>
</dbReference>
<dbReference type="GO" id="GO:0005634">
    <property type="term" value="C:nucleus"/>
    <property type="evidence" value="ECO:0007669"/>
    <property type="project" value="UniProtKB-SubCell"/>
</dbReference>
<dbReference type="PANTHER" id="PTHR10242:SF2">
    <property type="entry name" value="N-GLYCOSYLASE_DNA LYASE"/>
    <property type="match status" value="1"/>
</dbReference>
<dbReference type="GO" id="GO:0006285">
    <property type="term" value="P:base-excision repair, AP site formation"/>
    <property type="evidence" value="ECO:0007669"/>
    <property type="project" value="TreeGrafter"/>
</dbReference>
<evidence type="ECO:0000256" key="6">
    <source>
        <dbReference type="ARBA" id="ARBA00023204"/>
    </source>
</evidence>
<dbReference type="Proteomes" id="UP000494165">
    <property type="component" value="Unassembled WGS sequence"/>
</dbReference>
<evidence type="ECO:0000313" key="15">
    <source>
        <dbReference type="EMBL" id="CAB3382594.1"/>
    </source>
</evidence>
<evidence type="ECO:0000256" key="11">
    <source>
        <dbReference type="ARBA" id="ARBA00025652"/>
    </source>
</evidence>
<evidence type="ECO:0000256" key="12">
    <source>
        <dbReference type="ARBA" id="ARBA00044632"/>
    </source>
</evidence>
<evidence type="ECO:0000256" key="3">
    <source>
        <dbReference type="ARBA" id="ARBA00012720"/>
    </source>
</evidence>
<evidence type="ECO:0000259" key="14">
    <source>
        <dbReference type="SMART" id="SM00478"/>
    </source>
</evidence>
<dbReference type="Gene3D" id="1.10.340.30">
    <property type="entry name" value="Hypothetical protein, domain 2"/>
    <property type="match status" value="1"/>
</dbReference>
<dbReference type="Pfam" id="PF00730">
    <property type="entry name" value="HhH-GPD"/>
    <property type="match status" value="1"/>
</dbReference>
<evidence type="ECO:0000256" key="5">
    <source>
        <dbReference type="ARBA" id="ARBA00022801"/>
    </source>
</evidence>
<dbReference type="SUPFAM" id="SSF48150">
    <property type="entry name" value="DNA-glycosylase"/>
    <property type="match status" value="1"/>
</dbReference>